<dbReference type="AlphaFoldDB" id="A0A318EMG4"/>
<proteinExistence type="predicted"/>
<reference evidence="2 3" key="1">
    <citation type="submission" date="2018-05" db="EMBL/GenBank/DDBJ databases">
        <title>Genomic Encyclopedia of Type Strains, Phase IV (KMG-IV): sequencing the most valuable type-strain genomes for metagenomic binning, comparative biology and taxonomic classification.</title>
        <authorList>
            <person name="Goeker M."/>
        </authorList>
    </citation>
    <scope>NUCLEOTIDE SEQUENCE [LARGE SCALE GENOMIC DNA]</scope>
    <source>
        <strain evidence="2 3">DSM 28816</strain>
    </source>
</reference>
<dbReference type="Proteomes" id="UP000247523">
    <property type="component" value="Unassembled WGS sequence"/>
</dbReference>
<protein>
    <submittedName>
        <fullName evidence="2">Uncharacterized protein</fullName>
    </submittedName>
</protein>
<gene>
    <name evidence="2" type="ORF">C8E03_10454</name>
</gene>
<organism evidence="2 3">
    <name type="scientific">Lachnotalea glycerini</name>
    <dbReference type="NCBI Taxonomy" id="1763509"/>
    <lineage>
        <taxon>Bacteria</taxon>
        <taxon>Bacillati</taxon>
        <taxon>Bacillota</taxon>
        <taxon>Clostridia</taxon>
        <taxon>Lachnospirales</taxon>
        <taxon>Lachnospiraceae</taxon>
        <taxon>Lachnotalea</taxon>
    </lineage>
</organism>
<dbReference type="EMBL" id="QICS01000004">
    <property type="protein sequence ID" value="PXV91047.1"/>
    <property type="molecule type" value="Genomic_DNA"/>
</dbReference>
<accession>A0A318EMG4</accession>
<evidence type="ECO:0000256" key="1">
    <source>
        <dbReference type="SAM" id="Phobius"/>
    </source>
</evidence>
<comment type="caution">
    <text evidence="2">The sequence shown here is derived from an EMBL/GenBank/DDBJ whole genome shotgun (WGS) entry which is preliminary data.</text>
</comment>
<evidence type="ECO:0000313" key="3">
    <source>
        <dbReference type="Proteomes" id="UP000247523"/>
    </source>
</evidence>
<dbReference type="RefSeq" id="WP_110290974.1">
    <property type="nucleotide sequence ID" value="NZ_QICS01000004.1"/>
</dbReference>
<name>A0A318EMG4_9FIRM</name>
<evidence type="ECO:0000313" key="2">
    <source>
        <dbReference type="EMBL" id="PXV91047.1"/>
    </source>
</evidence>
<keyword evidence="1" id="KW-0472">Membrane</keyword>
<keyword evidence="1" id="KW-0812">Transmembrane</keyword>
<feature type="transmembrane region" description="Helical" evidence="1">
    <location>
        <begin position="43"/>
        <end position="64"/>
    </location>
</feature>
<sequence length="119" mass="12793">MDMTYEDALVMPNGCVMMDEEEMTYVEGGDNKYTMTLSGASDYFAMVVAAASAFAAGSAAIQYVGEIGTFYYGVILGSAIGCLNQCKTWLESYSSSSKVKVTEYTTLLDIITGYSVALK</sequence>
<keyword evidence="1" id="KW-1133">Transmembrane helix</keyword>